<evidence type="ECO:0000313" key="10">
    <source>
        <dbReference type="Proteomes" id="UP001164746"/>
    </source>
</evidence>
<dbReference type="SUPFAM" id="SSF103473">
    <property type="entry name" value="MFS general substrate transporter"/>
    <property type="match status" value="1"/>
</dbReference>
<evidence type="ECO:0000256" key="4">
    <source>
        <dbReference type="ARBA" id="ARBA00022989"/>
    </source>
</evidence>
<sequence>MSDRRVSERTPLLGQQVDHREEHEKEKDTVPASPLEEKEFSFKSVDRRRKFILLSMALAKRKGASQTIVGMIFGCFELVIVITSPIFGSYGLLETSSGLGMMVGPPIGGALYELGGYGLPFFVMGSLVIVCGSVTAYAMPPISAGSVALGFMDPTLAPHLDQFNLKTWLIGFMFLIAPAIYAITAPCWGYIGDKKGIVRLMIAGGNLVAVIPWLLMGPSPLISFVPNALYMNIIALSVIGLALGCALIPTFKALLMGANSLGMENNLDTYGKCSGFFNSSFSMGAFLGATIGGFLVDKGLLMIAYMCMVPNMPRLPEKPDAIEQTVIVVKNANNAENTPVKDTITDSNVHLLTNKQSGLTFVSEMKMLSVI</sequence>
<evidence type="ECO:0000256" key="5">
    <source>
        <dbReference type="ARBA" id="ARBA00023136"/>
    </source>
</evidence>
<comment type="subcellular location">
    <subcellularLocation>
        <location evidence="1">Membrane</location>
        <topology evidence="1">Multi-pass membrane protein</topology>
    </subcellularLocation>
</comment>
<organism evidence="9 10">
    <name type="scientific">Mya arenaria</name>
    <name type="common">Soft-shell clam</name>
    <dbReference type="NCBI Taxonomy" id="6604"/>
    <lineage>
        <taxon>Eukaryota</taxon>
        <taxon>Metazoa</taxon>
        <taxon>Spiralia</taxon>
        <taxon>Lophotrochozoa</taxon>
        <taxon>Mollusca</taxon>
        <taxon>Bivalvia</taxon>
        <taxon>Autobranchia</taxon>
        <taxon>Heteroconchia</taxon>
        <taxon>Euheterodonta</taxon>
        <taxon>Imparidentia</taxon>
        <taxon>Neoheterodontei</taxon>
        <taxon>Myida</taxon>
        <taxon>Myoidea</taxon>
        <taxon>Myidae</taxon>
        <taxon>Mya</taxon>
    </lineage>
</organism>
<dbReference type="Gene3D" id="1.20.1250.20">
    <property type="entry name" value="MFS general substrate transporter like domains"/>
    <property type="match status" value="2"/>
</dbReference>
<feature type="compositionally biased region" description="Basic and acidic residues" evidence="6">
    <location>
        <begin position="17"/>
        <end position="32"/>
    </location>
</feature>
<feature type="region of interest" description="Disordered" evidence="6">
    <location>
        <begin position="1"/>
        <end position="32"/>
    </location>
</feature>
<evidence type="ECO:0000256" key="2">
    <source>
        <dbReference type="ARBA" id="ARBA00022448"/>
    </source>
</evidence>
<dbReference type="InterPro" id="IPR036259">
    <property type="entry name" value="MFS_trans_sf"/>
</dbReference>
<dbReference type="EMBL" id="CP111021">
    <property type="protein sequence ID" value="WAR17717.1"/>
    <property type="molecule type" value="Genomic_DNA"/>
</dbReference>
<feature type="transmembrane region" description="Helical" evidence="7">
    <location>
        <begin position="275"/>
        <end position="296"/>
    </location>
</feature>
<name>A0ABY7F7W8_MYAAR</name>
<dbReference type="InterPro" id="IPR050930">
    <property type="entry name" value="MFS_Vesicular_Transporter"/>
</dbReference>
<evidence type="ECO:0000256" key="1">
    <source>
        <dbReference type="ARBA" id="ARBA00004141"/>
    </source>
</evidence>
<feature type="transmembrane region" description="Helical" evidence="7">
    <location>
        <begin position="168"/>
        <end position="191"/>
    </location>
</feature>
<evidence type="ECO:0000259" key="8">
    <source>
        <dbReference type="Pfam" id="PF12832"/>
    </source>
</evidence>
<keyword evidence="10" id="KW-1185">Reference proteome</keyword>
<evidence type="ECO:0000256" key="3">
    <source>
        <dbReference type="ARBA" id="ARBA00022692"/>
    </source>
</evidence>
<keyword evidence="4 7" id="KW-1133">Transmembrane helix</keyword>
<protein>
    <submittedName>
        <fullName evidence="9">S18B1-like protein</fullName>
    </submittedName>
</protein>
<feature type="transmembrane region" description="Helical" evidence="7">
    <location>
        <begin position="228"/>
        <end position="255"/>
    </location>
</feature>
<reference evidence="9" key="1">
    <citation type="submission" date="2022-11" db="EMBL/GenBank/DDBJ databases">
        <title>Centuries of genome instability and evolution in soft-shell clam transmissible cancer (bioRxiv).</title>
        <authorList>
            <person name="Hart S.F.M."/>
            <person name="Yonemitsu M.A."/>
            <person name="Giersch R.M."/>
            <person name="Beal B.F."/>
            <person name="Arriagada G."/>
            <person name="Davis B.W."/>
            <person name="Ostrander E.A."/>
            <person name="Goff S.P."/>
            <person name="Metzger M.J."/>
        </authorList>
    </citation>
    <scope>NUCLEOTIDE SEQUENCE</scope>
    <source>
        <strain evidence="9">MELC-2E11</strain>
        <tissue evidence="9">Siphon/mantle</tissue>
    </source>
</reference>
<feature type="transmembrane region" description="Helical" evidence="7">
    <location>
        <begin position="68"/>
        <end position="93"/>
    </location>
</feature>
<dbReference type="Pfam" id="PF12832">
    <property type="entry name" value="MFS_1_like"/>
    <property type="match status" value="1"/>
</dbReference>
<dbReference type="PANTHER" id="PTHR23506">
    <property type="entry name" value="GH10249P"/>
    <property type="match status" value="1"/>
</dbReference>
<proteinExistence type="predicted"/>
<gene>
    <name evidence="9" type="ORF">MAR_032311</name>
</gene>
<dbReference type="PANTHER" id="PTHR23506:SF26">
    <property type="entry name" value="MFS-TYPE TRANSPORTER SLC18B1"/>
    <property type="match status" value="1"/>
</dbReference>
<keyword evidence="3 7" id="KW-0812">Transmembrane</keyword>
<evidence type="ECO:0000256" key="6">
    <source>
        <dbReference type="SAM" id="MobiDB-lite"/>
    </source>
</evidence>
<keyword evidence="2" id="KW-0813">Transport</keyword>
<evidence type="ECO:0000313" key="9">
    <source>
        <dbReference type="EMBL" id="WAR17717.1"/>
    </source>
</evidence>
<feature type="transmembrane region" description="Helical" evidence="7">
    <location>
        <begin position="197"/>
        <end position="216"/>
    </location>
</feature>
<dbReference type="InterPro" id="IPR024989">
    <property type="entry name" value="MFS_assoc_dom"/>
</dbReference>
<evidence type="ECO:0000256" key="7">
    <source>
        <dbReference type="SAM" id="Phobius"/>
    </source>
</evidence>
<keyword evidence="5 7" id="KW-0472">Membrane</keyword>
<dbReference type="Proteomes" id="UP001164746">
    <property type="component" value="Chromosome 10"/>
</dbReference>
<accession>A0ABY7F7W8</accession>
<feature type="domain" description="Major facilitator superfamily associated" evidence="8">
    <location>
        <begin position="148"/>
        <end position="352"/>
    </location>
</feature>